<comment type="caution">
    <text evidence="1">The sequence shown here is derived from an EMBL/GenBank/DDBJ whole genome shotgun (WGS) entry which is preliminary data.</text>
</comment>
<organism evidence="1 2">
    <name type="scientific">Plantactinospora mayteni</name>
    <dbReference type="NCBI Taxonomy" id="566021"/>
    <lineage>
        <taxon>Bacteria</taxon>
        <taxon>Bacillati</taxon>
        <taxon>Actinomycetota</taxon>
        <taxon>Actinomycetes</taxon>
        <taxon>Micromonosporales</taxon>
        <taxon>Micromonosporaceae</taxon>
        <taxon>Plantactinospora</taxon>
    </lineage>
</organism>
<proteinExistence type="predicted"/>
<gene>
    <name evidence="1" type="ORF">Pma05_82320</name>
</gene>
<sequence>MTPNRKFQDAITEAVASVTTSAPVESVDSPDAPTQVMAAVDGTDGGTVPLALLP</sequence>
<keyword evidence="2" id="KW-1185">Reference proteome</keyword>
<dbReference type="Proteomes" id="UP000621500">
    <property type="component" value="Unassembled WGS sequence"/>
</dbReference>
<evidence type="ECO:0000313" key="1">
    <source>
        <dbReference type="EMBL" id="GIH01660.1"/>
    </source>
</evidence>
<evidence type="ECO:0000313" key="2">
    <source>
        <dbReference type="Proteomes" id="UP000621500"/>
    </source>
</evidence>
<accession>A0ABQ4F456</accession>
<protein>
    <submittedName>
        <fullName evidence="1">Uncharacterized protein</fullName>
    </submittedName>
</protein>
<dbReference type="EMBL" id="BONX01000079">
    <property type="protein sequence ID" value="GIH01660.1"/>
    <property type="molecule type" value="Genomic_DNA"/>
</dbReference>
<reference evidence="1 2" key="1">
    <citation type="submission" date="2021-01" db="EMBL/GenBank/DDBJ databases">
        <title>Whole genome shotgun sequence of Plantactinospora mayteni NBRC 109088.</title>
        <authorList>
            <person name="Komaki H."/>
            <person name="Tamura T."/>
        </authorList>
    </citation>
    <scope>NUCLEOTIDE SEQUENCE [LARGE SCALE GENOMIC DNA]</scope>
    <source>
        <strain evidence="1 2">NBRC 109088</strain>
    </source>
</reference>
<name>A0ABQ4F456_9ACTN</name>